<feature type="compositionally biased region" description="Basic residues" evidence="1">
    <location>
        <begin position="10"/>
        <end position="27"/>
    </location>
</feature>
<dbReference type="EMBL" id="LDEV01002947">
    <property type="protein sequence ID" value="KLJ06910.1"/>
    <property type="molecule type" value="Genomic_DNA"/>
</dbReference>
<protein>
    <submittedName>
        <fullName evidence="2">Uncharacterized protein</fullName>
    </submittedName>
</protein>
<dbReference type="OrthoDB" id="4188136at2759"/>
<name>A0A0H1B6A1_9EURO</name>
<evidence type="ECO:0000256" key="1">
    <source>
        <dbReference type="SAM" id="MobiDB-lite"/>
    </source>
</evidence>
<dbReference type="STRING" id="2060906.A0A0H1B6A1"/>
<sequence length="149" mass="16326">MAPGPVVGSKSKRPRKRANKNKKKRKKQPEAGEGDTEGKGEVKEVVGVGVAEQDSTTPVRLVSLDNNTTDATARRQSAWVKMRAEASQRELELEAKRGQELPKPFCCVHQSGGMFRMKGKTECGSCGNVTKRSFRCPDCEVVVCCKCVK</sequence>
<evidence type="ECO:0000313" key="3">
    <source>
        <dbReference type="Proteomes" id="UP000053573"/>
    </source>
</evidence>
<proteinExistence type="predicted"/>
<gene>
    <name evidence="2" type="ORF">EMPG_17593</name>
</gene>
<organism evidence="2 3">
    <name type="scientific">Blastomyces silverae</name>
    <dbReference type="NCBI Taxonomy" id="2060906"/>
    <lineage>
        <taxon>Eukaryota</taxon>
        <taxon>Fungi</taxon>
        <taxon>Dikarya</taxon>
        <taxon>Ascomycota</taxon>
        <taxon>Pezizomycotina</taxon>
        <taxon>Eurotiomycetes</taxon>
        <taxon>Eurotiomycetidae</taxon>
        <taxon>Onygenales</taxon>
        <taxon>Ajellomycetaceae</taxon>
        <taxon>Blastomyces</taxon>
    </lineage>
</organism>
<dbReference type="AlphaFoldDB" id="A0A0H1B6A1"/>
<feature type="region of interest" description="Disordered" evidence="1">
    <location>
        <begin position="1"/>
        <end position="51"/>
    </location>
</feature>
<accession>A0A0H1B6A1</accession>
<keyword evidence="3" id="KW-1185">Reference proteome</keyword>
<dbReference type="Proteomes" id="UP000053573">
    <property type="component" value="Unassembled WGS sequence"/>
</dbReference>
<reference evidence="3" key="1">
    <citation type="journal article" date="2015" name="PLoS Genet.">
        <title>The dynamic genome and transcriptome of the human fungal pathogen Blastomyces and close relative Emmonsia.</title>
        <authorList>
            <person name="Munoz J.F."/>
            <person name="Gauthier G.M."/>
            <person name="Desjardins C.A."/>
            <person name="Gallo J.E."/>
            <person name="Holder J."/>
            <person name="Sullivan T.D."/>
            <person name="Marty A.J."/>
            <person name="Carmen J.C."/>
            <person name="Chen Z."/>
            <person name="Ding L."/>
            <person name="Gujja S."/>
            <person name="Magrini V."/>
            <person name="Misas E."/>
            <person name="Mitreva M."/>
            <person name="Priest M."/>
            <person name="Saif S."/>
            <person name="Whiston E.A."/>
            <person name="Young S."/>
            <person name="Zeng Q."/>
            <person name="Goldman W.E."/>
            <person name="Mardis E.R."/>
            <person name="Taylor J.W."/>
            <person name="McEwen J.G."/>
            <person name="Clay O.K."/>
            <person name="Klein B.S."/>
            <person name="Cuomo C.A."/>
        </authorList>
    </citation>
    <scope>NUCLEOTIDE SEQUENCE [LARGE SCALE GENOMIC DNA]</scope>
    <source>
        <strain evidence="3">UAMH 139</strain>
    </source>
</reference>
<comment type="caution">
    <text evidence="2">The sequence shown here is derived from an EMBL/GenBank/DDBJ whole genome shotgun (WGS) entry which is preliminary data.</text>
</comment>
<evidence type="ECO:0000313" key="2">
    <source>
        <dbReference type="EMBL" id="KLJ06910.1"/>
    </source>
</evidence>